<accession>A0A7K0FLS9</accession>
<dbReference type="RefSeq" id="WP_154287001.1">
    <property type="nucleotide sequence ID" value="NZ_WKJI01000002.1"/>
</dbReference>
<organism evidence="5 6">
    <name type="scientific">Pedobacter puniceum</name>
    <dbReference type="NCBI Taxonomy" id="2666136"/>
    <lineage>
        <taxon>Bacteria</taxon>
        <taxon>Pseudomonadati</taxon>
        <taxon>Bacteroidota</taxon>
        <taxon>Sphingobacteriia</taxon>
        <taxon>Sphingobacteriales</taxon>
        <taxon>Sphingobacteriaceae</taxon>
        <taxon>Pedobacter</taxon>
    </lineage>
</organism>
<evidence type="ECO:0000256" key="1">
    <source>
        <dbReference type="ARBA" id="ARBA00010833"/>
    </source>
</evidence>
<dbReference type="PANTHER" id="PTHR10412">
    <property type="entry name" value="MANNOSYL-OLIGOSACCHARIDE GLUCOSIDASE"/>
    <property type="match status" value="1"/>
</dbReference>
<dbReference type="PANTHER" id="PTHR10412:SF11">
    <property type="entry name" value="MANNOSYL-OLIGOSACCHARIDE GLUCOSIDASE"/>
    <property type="match status" value="1"/>
</dbReference>
<evidence type="ECO:0000313" key="6">
    <source>
        <dbReference type="Proteomes" id="UP000462931"/>
    </source>
</evidence>
<dbReference type="Proteomes" id="UP000462931">
    <property type="component" value="Unassembled WGS sequence"/>
</dbReference>
<gene>
    <name evidence="5" type="ORF">GJJ64_06965</name>
</gene>
<dbReference type="InterPro" id="IPR008928">
    <property type="entry name" value="6-hairpin_glycosidase_sf"/>
</dbReference>
<feature type="domain" description="Mannosylglycerate hydrolase MGH1-like glycoside hydrolase" evidence="4">
    <location>
        <begin position="274"/>
        <end position="596"/>
    </location>
</feature>
<sequence length="634" mass="72084">MRIKLHYILYCSIILQSLAIKALSQEAYIKLQERLKLGWHTYNHSSILSYVYMPGNFSVKLSLKSNNIGLYGYMGDAYISTKVKRPERVYPIAYSANGDYSEVLLTYEEIEVNIKSANINNELYLLVTPIKYSGLKPTLVLEGGILWNAAGTVQKDGNIIIAQLPQKKIQVQATQQAIKSILPINNPYLAFDMEGKIGFTSKANLTLADIEQAIETVKLKHQKNLEQYKNQAEMVSIIQNAIGFNTTYDPLNDRVITPVSRYWSESFGGPFVLFAWDTYFGAYMASLFNKDLAFSNAIAITKSLTPGGFVPNYTSGENRISADRSQPPVGSTIIREIYKKYPEKWFLEYVFDDLLSWNNWWVKSRATSENLLCWGSDYLGDASANTWQAAAYESGLDNSPMFIDVPFNKNTHLMDQADVGLQSLFIMDCEALADIAQILGKQKIAKQLKDRAAIYKKALAKLWDQETGQYLNYRTDIKAFNPVTSPTNFYPLLINLPTQSQANRMISHLENPEEYAGDYIIPSTPKNNKYYQEHDYWKGRIWAPLNFLVYLGLRNYETSFKKELVEKSAKLLVDNYKATRGYVYENYHAIKGVGRANDEIINQSDNFYHWGGLLGFISIIEGGYMNSPLQSISK</sequence>
<dbReference type="GO" id="GO:0004573">
    <property type="term" value="F:Glc3Man9GlcNAc2 oligosaccharide glucosidase activity"/>
    <property type="evidence" value="ECO:0007669"/>
    <property type="project" value="InterPro"/>
</dbReference>
<dbReference type="InterPro" id="IPR004888">
    <property type="entry name" value="Glycoside_hydrolase_63"/>
</dbReference>
<evidence type="ECO:0000313" key="5">
    <source>
        <dbReference type="EMBL" id="MRX46919.1"/>
    </source>
</evidence>
<dbReference type="Gene3D" id="1.50.10.10">
    <property type="match status" value="1"/>
</dbReference>
<proteinExistence type="inferred from homology"/>
<evidence type="ECO:0000259" key="4">
    <source>
        <dbReference type="Pfam" id="PF22422"/>
    </source>
</evidence>
<comment type="caution">
    <text evidence="5">The sequence shown here is derived from an EMBL/GenBank/DDBJ whole genome shotgun (WGS) entry which is preliminary data.</text>
</comment>
<dbReference type="GO" id="GO:0009311">
    <property type="term" value="P:oligosaccharide metabolic process"/>
    <property type="evidence" value="ECO:0007669"/>
    <property type="project" value="InterPro"/>
</dbReference>
<evidence type="ECO:0000256" key="3">
    <source>
        <dbReference type="ARBA" id="ARBA00023295"/>
    </source>
</evidence>
<evidence type="ECO:0000256" key="2">
    <source>
        <dbReference type="ARBA" id="ARBA00022801"/>
    </source>
</evidence>
<reference evidence="5 6" key="1">
    <citation type="submission" date="2019-11" db="EMBL/GenBank/DDBJ databases">
        <authorList>
            <person name="Cheng Q."/>
            <person name="Yang Z."/>
        </authorList>
    </citation>
    <scope>NUCLEOTIDE SEQUENCE [LARGE SCALE GENOMIC DNA]</scope>
    <source>
        <strain evidence="5 6">HX-22-1</strain>
    </source>
</reference>
<dbReference type="AlphaFoldDB" id="A0A7K0FLS9"/>
<dbReference type="EMBL" id="WKJI01000002">
    <property type="protein sequence ID" value="MRX46919.1"/>
    <property type="molecule type" value="Genomic_DNA"/>
</dbReference>
<comment type="similarity">
    <text evidence="1">Belongs to the glycosyl hydrolase 63 family.</text>
</comment>
<dbReference type="GO" id="GO:0006487">
    <property type="term" value="P:protein N-linked glycosylation"/>
    <property type="evidence" value="ECO:0007669"/>
    <property type="project" value="TreeGrafter"/>
</dbReference>
<name>A0A7K0FLS9_9SPHI</name>
<keyword evidence="6" id="KW-1185">Reference proteome</keyword>
<dbReference type="InterPro" id="IPR054491">
    <property type="entry name" value="MGH1-like_GH"/>
</dbReference>
<dbReference type="InterPro" id="IPR012341">
    <property type="entry name" value="6hp_glycosidase-like_sf"/>
</dbReference>
<protein>
    <recommendedName>
        <fullName evidence="4">Mannosylglycerate hydrolase MGH1-like glycoside hydrolase domain-containing protein</fullName>
    </recommendedName>
</protein>
<dbReference type="SUPFAM" id="SSF48208">
    <property type="entry name" value="Six-hairpin glycosidases"/>
    <property type="match status" value="1"/>
</dbReference>
<keyword evidence="3" id="KW-0326">Glycosidase</keyword>
<dbReference type="Pfam" id="PF22422">
    <property type="entry name" value="MGH1-like_GH"/>
    <property type="match status" value="1"/>
</dbReference>
<keyword evidence="2" id="KW-0378">Hydrolase</keyword>